<organism evidence="2">
    <name type="scientific">Ixodes ricinus</name>
    <name type="common">Common tick</name>
    <name type="synonym">Acarus ricinus</name>
    <dbReference type="NCBI Taxonomy" id="34613"/>
    <lineage>
        <taxon>Eukaryota</taxon>
        <taxon>Metazoa</taxon>
        <taxon>Ecdysozoa</taxon>
        <taxon>Arthropoda</taxon>
        <taxon>Chelicerata</taxon>
        <taxon>Arachnida</taxon>
        <taxon>Acari</taxon>
        <taxon>Parasitiformes</taxon>
        <taxon>Ixodida</taxon>
        <taxon>Ixodoidea</taxon>
        <taxon>Ixodidae</taxon>
        <taxon>Ixodinae</taxon>
        <taxon>Ixodes</taxon>
    </lineage>
</organism>
<dbReference type="EMBL" id="GADI01003523">
    <property type="protein sequence ID" value="JAA70285.1"/>
    <property type="molecule type" value="mRNA"/>
</dbReference>
<sequence length="184" mass="20623">MPGASLFIVIAVCLGQITCAELDPRLKRCPDGEFHNPGYSLSCTYTCKSGDSEDKTEYWGNYRDATVCVVLENGDPDKFKHIGTCQNGKCVQYEGENIDQVWSQLPQLQDQFHRCPPLKKVHEEPVDNCLYICLEIDDPRGPGYFYGVYEDYHPCKFSNGIGRCRSGRCLDAAIVGPLPEETEA</sequence>
<reference evidence="2" key="1">
    <citation type="submission" date="2012-12" db="EMBL/GenBank/DDBJ databases">
        <title>Identification and characterization of a phenylalanine ammonia-lyase gene family in Isatis indigotica Fort.</title>
        <authorList>
            <person name="Liu Q."/>
            <person name="Chen J."/>
            <person name="Zhou X."/>
            <person name="Di P."/>
            <person name="Xiao Y."/>
            <person name="Xuan H."/>
            <person name="Zhang L."/>
            <person name="Chen W."/>
        </authorList>
    </citation>
    <scope>NUCLEOTIDE SEQUENCE</scope>
    <source>
        <tissue evidence="2">Salivary gland</tissue>
    </source>
</reference>
<protein>
    <submittedName>
        <fullName evidence="2">Putative basic tail protein</fullName>
    </submittedName>
</protein>
<feature type="chain" id="PRO_5005517838" evidence="1">
    <location>
        <begin position="21"/>
        <end position="184"/>
    </location>
</feature>
<evidence type="ECO:0000313" key="2">
    <source>
        <dbReference type="EMBL" id="JAA70285.1"/>
    </source>
</evidence>
<dbReference type="AlphaFoldDB" id="A0A0K8RGL9"/>
<name>A0A0K8RGL9_IXORI</name>
<evidence type="ECO:0000256" key="1">
    <source>
        <dbReference type="SAM" id="SignalP"/>
    </source>
</evidence>
<keyword evidence="1" id="KW-0732">Signal</keyword>
<feature type="signal peptide" evidence="1">
    <location>
        <begin position="1"/>
        <end position="20"/>
    </location>
</feature>
<proteinExistence type="evidence at transcript level"/>
<accession>A0A0K8RGL9</accession>